<dbReference type="InterPro" id="IPR010496">
    <property type="entry name" value="AL/BT2_dom"/>
</dbReference>
<evidence type="ECO:0000259" key="2">
    <source>
        <dbReference type="Pfam" id="PF06439"/>
    </source>
</evidence>
<dbReference type="PANTHER" id="PTHR33546:SF1">
    <property type="entry name" value="LARGE, MULTIFUNCTIONAL SECRETED PROTEIN"/>
    <property type="match status" value="1"/>
</dbReference>
<dbReference type="Gene3D" id="2.120.10.30">
    <property type="entry name" value="TolB, C-terminal domain"/>
    <property type="match status" value="1"/>
</dbReference>
<keyword evidence="4" id="KW-1185">Reference proteome</keyword>
<keyword evidence="1" id="KW-0732">Signal</keyword>
<dbReference type="RefSeq" id="WP_386818127.1">
    <property type="nucleotide sequence ID" value="NZ_JBHUIT010000002.1"/>
</dbReference>
<dbReference type="PANTHER" id="PTHR33546">
    <property type="entry name" value="LARGE, MULTIFUNCTIONAL SECRETED PROTEIN-RELATED"/>
    <property type="match status" value="1"/>
</dbReference>
<reference evidence="4" key="1">
    <citation type="journal article" date="2019" name="Int. J. Syst. Evol. Microbiol.">
        <title>The Global Catalogue of Microorganisms (GCM) 10K type strain sequencing project: providing services to taxonomists for standard genome sequencing and annotation.</title>
        <authorList>
            <consortium name="The Broad Institute Genomics Platform"/>
            <consortium name="The Broad Institute Genome Sequencing Center for Infectious Disease"/>
            <person name="Wu L."/>
            <person name="Ma J."/>
        </authorList>
    </citation>
    <scope>NUCLEOTIDE SEQUENCE [LARGE SCALE GENOMIC DNA]</scope>
    <source>
        <strain evidence="4">CGMCC 4.7106</strain>
    </source>
</reference>
<dbReference type="Gene3D" id="2.60.120.560">
    <property type="entry name" value="Exo-inulinase, domain 1"/>
    <property type="match status" value="1"/>
</dbReference>
<name>A0ABW5D569_9BACT</name>
<feature type="domain" description="3-keto-alpha-glucoside-1,2-lyase/3-keto-2-hydroxy-glucal hydratase" evidence="2">
    <location>
        <begin position="516"/>
        <end position="699"/>
    </location>
</feature>
<keyword evidence="3" id="KW-0378">Hydrolase</keyword>
<evidence type="ECO:0000256" key="1">
    <source>
        <dbReference type="SAM" id="SignalP"/>
    </source>
</evidence>
<dbReference type="GO" id="GO:0016787">
    <property type="term" value="F:hydrolase activity"/>
    <property type="evidence" value="ECO:0007669"/>
    <property type="project" value="UniProtKB-KW"/>
</dbReference>
<proteinExistence type="predicted"/>
<dbReference type="InterPro" id="IPR011042">
    <property type="entry name" value="6-blade_b-propeller_TolB-like"/>
</dbReference>
<evidence type="ECO:0000313" key="4">
    <source>
        <dbReference type="Proteomes" id="UP001597375"/>
    </source>
</evidence>
<organism evidence="3 4">
    <name type="scientific">Luteolibacter algae</name>
    <dbReference type="NCBI Taxonomy" id="454151"/>
    <lineage>
        <taxon>Bacteria</taxon>
        <taxon>Pseudomonadati</taxon>
        <taxon>Verrucomicrobiota</taxon>
        <taxon>Verrucomicrobiia</taxon>
        <taxon>Verrucomicrobiales</taxon>
        <taxon>Verrucomicrobiaceae</taxon>
        <taxon>Luteolibacter</taxon>
    </lineage>
</organism>
<protein>
    <submittedName>
        <fullName evidence="3">Family 16 glycoside hydrolase</fullName>
    </submittedName>
</protein>
<dbReference type="Pfam" id="PF06439">
    <property type="entry name" value="3keto-disac_hyd"/>
    <property type="match status" value="1"/>
</dbReference>
<evidence type="ECO:0000313" key="3">
    <source>
        <dbReference type="EMBL" id="MFD2255468.1"/>
    </source>
</evidence>
<gene>
    <name evidence="3" type="ORF">ACFSSA_02160</name>
</gene>
<dbReference type="Proteomes" id="UP001597375">
    <property type="component" value="Unassembled WGS sequence"/>
</dbReference>
<feature type="signal peptide" evidence="1">
    <location>
        <begin position="1"/>
        <end position="24"/>
    </location>
</feature>
<dbReference type="SUPFAM" id="SSF63829">
    <property type="entry name" value="Calcium-dependent phosphotriesterase"/>
    <property type="match status" value="1"/>
</dbReference>
<feature type="chain" id="PRO_5046361987" evidence="1">
    <location>
        <begin position="25"/>
        <end position="701"/>
    </location>
</feature>
<sequence>MKFTRSLWIHFLGCTLLAAPLSVAQQSDWSPYYSFEKVALPKTVDHQVGGLTTLSDGRIAACFDSGEVLFYEPETGTWSEFARGLMSPLGLLEEPSGSLLVMQWAELTRLTDTNSDGKADFYETVCDDFGISGNYHEFAYGPARDKDGNLYIALNVASNNGGVFEHVRGPWSPIGLAKEHMDASNGKKITDKYKKDAGRMFSRVPLRGWVLKITPEGKMEPFASGFRSPDGIGFDDEGRLWVTDNQGDWKATNPLYHVEQGNFYGHPASLIWQDGWDGRNPLDVPVEELETMRTREAALIPYGDMANSLTQPIPTIDPELFGLPRGELLIGDMNQPNLIRFLSEEVGGTVQGAAIPFLFTTRLGIGNHRFTFGKDGALWIGKTHLKWAGDEGLLKVTWNQKPMFLVEKVQLLENGFEIHFNKPLSTDAPAWKISRHTYHYHADYGSPRVDLQKVEPSEISVSEDRRSVRLVLPEIKTNYLYSITADHATSADKEALMGHVMHYFVNKAATAEAEFEDLLGSGDLSKFSTGAQGKSWTLKDGVLSRGAKKVGSLRTKQKYKNFELKFDWKISAGGNSGVIYRSQKGKGLEYQVLDDAGHIRGKTPATSASALYDLAEPSAEKNCHPAGEWNSARIVSNGNHIEHWLNGTKVLEIEIGSDEWKRSFTKSKFKDLENFAETESPIEFQDHGADVFYRNILIRDL</sequence>
<dbReference type="EMBL" id="JBHUIT010000002">
    <property type="protein sequence ID" value="MFD2255468.1"/>
    <property type="molecule type" value="Genomic_DNA"/>
</dbReference>
<comment type="caution">
    <text evidence="3">The sequence shown here is derived from an EMBL/GenBank/DDBJ whole genome shotgun (WGS) entry which is preliminary data.</text>
</comment>
<accession>A0ABW5D569</accession>